<keyword evidence="1" id="KW-0812">Transmembrane</keyword>
<evidence type="ECO:0000259" key="2">
    <source>
        <dbReference type="Pfam" id="PF03713"/>
    </source>
</evidence>
<dbReference type="InterPro" id="IPR005183">
    <property type="entry name" value="DUF305_CopM-like"/>
</dbReference>
<keyword evidence="1" id="KW-0472">Membrane</keyword>
<sequence>MGAPVTARAPEVEEAGVTVPAGDRQRPLRVVLLAVIAVGLVLLGGGLAVALGIGRTETPSADSVDAGFSRDMARHHLQGVEMANLVAERSTDPEVRQLAFDISATQTNQAGRMQGWLALWGVPQSGGETMAWMSGDGGHSGHGTSTTGSLMPGMATEEELAALRDLRGTAFDVEFLRLMIRHHQGGLEMAEHAAEHAGETAVSQLADTIAQTQTAETGTMSDMLAARGGTPLPAP</sequence>
<dbReference type="OrthoDB" id="26872at2"/>
<name>A0A286GCQ3_9ACTN</name>
<gene>
    <name evidence="3" type="ORF">SAMN06272739_0257</name>
</gene>
<evidence type="ECO:0000256" key="1">
    <source>
        <dbReference type="SAM" id="Phobius"/>
    </source>
</evidence>
<reference evidence="4" key="1">
    <citation type="submission" date="2017-09" db="EMBL/GenBank/DDBJ databases">
        <authorList>
            <person name="Varghese N."/>
            <person name="Submissions S."/>
        </authorList>
    </citation>
    <scope>NUCLEOTIDE SEQUENCE [LARGE SCALE GENOMIC DNA]</scope>
    <source>
        <strain evidence="4">DSM 44270</strain>
    </source>
</reference>
<dbReference type="Pfam" id="PF03713">
    <property type="entry name" value="DUF305"/>
    <property type="match status" value="1"/>
</dbReference>
<accession>A0A286GCQ3</accession>
<dbReference type="Proteomes" id="UP000219482">
    <property type="component" value="Unassembled WGS sequence"/>
</dbReference>
<evidence type="ECO:0000313" key="3">
    <source>
        <dbReference type="EMBL" id="SOD93303.1"/>
    </source>
</evidence>
<dbReference type="PANTHER" id="PTHR36933:SF1">
    <property type="entry name" value="SLL0788 PROTEIN"/>
    <property type="match status" value="1"/>
</dbReference>
<proteinExistence type="predicted"/>
<evidence type="ECO:0000313" key="4">
    <source>
        <dbReference type="Proteomes" id="UP000219482"/>
    </source>
</evidence>
<organism evidence="3 4">
    <name type="scientific">Blastococcus haudaquaticus</name>
    <dbReference type="NCBI Taxonomy" id="1938745"/>
    <lineage>
        <taxon>Bacteria</taxon>
        <taxon>Bacillati</taxon>
        <taxon>Actinomycetota</taxon>
        <taxon>Actinomycetes</taxon>
        <taxon>Geodermatophilales</taxon>
        <taxon>Geodermatophilaceae</taxon>
        <taxon>Blastococcus</taxon>
    </lineage>
</organism>
<dbReference type="Gene3D" id="1.20.1260.10">
    <property type="match status" value="1"/>
</dbReference>
<keyword evidence="1" id="KW-1133">Transmembrane helix</keyword>
<feature type="transmembrane region" description="Helical" evidence="1">
    <location>
        <begin position="30"/>
        <end position="53"/>
    </location>
</feature>
<dbReference type="InterPro" id="IPR012347">
    <property type="entry name" value="Ferritin-like"/>
</dbReference>
<dbReference type="AlphaFoldDB" id="A0A286GCQ3"/>
<feature type="domain" description="DUF305" evidence="2">
    <location>
        <begin position="65"/>
        <end position="224"/>
    </location>
</feature>
<keyword evidence="4" id="KW-1185">Reference proteome</keyword>
<protein>
    <submittedName>
        <fullName evidence="3">Uncharacterized conserved protein, DUF305 family</fullName>
    </submittedName>
</protein>
<dbReference type="PANTHER" id="PTHR36933">
    <property type="entry name" value="SLL0788 PROTEIN"/>
    <property type="match status" value="1"/>
</dbReference>
<dbReference type="EMBL" id="OCNK01000001">
    <property type="protein sequence ID" value="SOD93303.1"/>
    <property type="molecule type" value="Genomic_DNA"/>
</dbReference>